<evidence type="ECO:0000313" key="1">
    <source>
        <dbReference type="EMBL" id="SDR09134.1"/>
    </source>
</evidence>
<dbReference type="EMBL" id="FNLC01000002">
    <property type="protein sequence ID" value="SDR09134.1"/>
    <property type="molecule type" value="Genomic_DNA"/>
</dbReference>
<accession>A0A1H1G799</accession>
<dbReference type="AlphaFoldDB" id="A0A1H1G799"/>
<dbReference type="RefSeq" id="WP_090381723.1">
    <property type="nucleotide sequence ID" value="NZ_FNLC01000002.1"/>
</dbReference>
<proteinExistence type="predicted"/>
<evidence type="ECO:0000313" key="2">
    <source>
        <dbReference type="Proteomes" id="UP000198848"/>
    </source>
</evidence>
<keyword evidence="2" id="KW-1185">Reference proteome</keyword>
<protein>
    <submittedName>
        <fullName evidence="1">Uncharacterized protein</fullName>
    </submittedName>
</protein>
<organism evidence="1 2">
    <name type="scientific">Natronobacterium texcoconense</name>
    <dbReference type="NCBI Taxonomy" id="1095778"/>
    <lineage>
        <taxon>Archaea</taxon>
        <taxon>Methanobacteriati</taxon>
        <taxon>Methanobacteriota</taxon>
        <taxon>Stenosarchaea group</taxon>
        <taxon>Halobacteria</taxon>
        <taxon>Halobacteriales</taxon>
        <taxon>Natrialbaceae</taxon>
        <taxon>Natronobacterium</taxon>
    </lineage>
</organism>
<gene>
    <name evidence="1" type="ORF">SAMN04489842_2299</name>
</gene>
<dbReference type="STRING" id="1095778.SAMN04489842_2299"/>
<name>A0A1H1G799_NATTX</name>
<dbReference type="Proteomes" id="UP000198848">
    <property type="component" value="Unassembled WGS sequence"/>
</dbReference>
<reference evidence="2" key="1">
    <citation type="submission" date="2016-10" db="EMBL/GenBank/DDBJ databases">
        <authorList>
            <person name="Varghese N."/>
            <person name="Submissions S."/>
        </authorList>
    </citation>
    <scope>NUCLEOTIDE SEQUENCE [LARGE SCALE GENOMIC DNA]</scope>
    <source>
        <strain evidence="2">DSM 24767</strain>
    </source>
</reference>
<sequence length="243" mass="27043">MTQSSLTDYSQDDRRAGQLVGVVQRFVESFIARREGGQLHTLLEGECVNGVVLEQSPEEFTRRELVDPCLEALGYSDADSSVRLRREPSDYPTVDRSRPEYELLGVDDRLTCVLEVTAINRERRESPGAATEAIAGYLDDEAFREAAGDDGVLAAIGTDGFQWTLWLADLETERVYEDVTRGSIVDPIADIVEIERPKGVGSTEARHKRITARKRLESRLVRGFSPENLVAGVVDTVERLEDA</sequence>
<dbReference type="OrthoDB" id="322515at2157"/>